<dbReference type="OrthoDB" id="9836210at2759"/>
<comment type="caution">
    <text evidence="1">The sequence shown here is derived from an EMBL/GenBank/DDBJ whole genome shotgun (WGS) entry which is preliminary data.</text>
</comment>
<dbReference type="AlphaFoldDB" id="A0A8S4R4N5"/>
<sequence length="104" mass="12091">MLRYSTHLPSKVAVDRLQSRFHCCGRVNYQEWFFIPWYTAGQSTDVSSLSVRKFVADNVPYSCCSMNVMWPCIHHGVMQIGTIYKYDPLWATTSLNALMFGEWI</sequence>
<dbReference type="Gene3D" id="1.10.1450.10">
    <property type="entry name" value="Tetraspanin"/>
    <property type="match status" value="1"/>
</dbReference>
<dbReference type="InterPro" id="IPR008952">
    <property type="entry name" value="Tetraspanin_EC2_sf"/>
</dbReference>
<evidence type="ECO:0000313" key="1">
    <source>
        <dbReference type="EMBL" id="CAH2231682.1"/>
    </source>
</evidence>
<evidence type="ECO:0000313" key="2">
    <source>
        <dbReference type="Proteomes" id="UP000838756"/>
    </source>
</evidence>
<accession>A0A8S4R4N5</accession>
<dbReference type="GO" id="GO:0016020">
    <property type="term" value="C:membrane"/>
    <property type="evidence" value="ECO:0007669"/>
    <property type="project" value="InterPro"/>
</dbReference>
<keyword evidence="2" id="KW-1185">Reference proteome</keyword>
<dbReference type="Proteomes" id="UP000838756">
    <property type="component" value="Unassembled WGS sequence"/>
</dbReference>
<dbReference type="SUPFAM" id="SSF48652">
    <property type="entry name" value="Tetraspanin"/>
    <property type="match status" value="1"/>
</dbReference>
<protein>
    <submittedName>
        <fullName evidence="1">Jg2340 protein</fullName>
    </submittedName>
</protein>
<organism evidence="1 2">
    <name type="scientific">Pararge aegeria aegeria</name>
    <dbReference type="NCBI Taxonomy" id="348720"/>
    <lineage>
        <taxon>Eukaryota</taxon>
        <taxon>Metazoa</taxon>
        <taxon>Ecdysozoa</taxon>
        <taxon>Arthropoda</taxon>
        <taxon>Hexapoda</taxon>
        <taxon>Insecta</taxon>
        <taxon>Pterygota</taxon>
        <taxon>Neoptera</taxon>
        <taxon>Endopterygota</taxon>
        <taxon>Lepidoptera</taxon>
        <taxon>Glossata</taxon>
        <taxon>Ditrysia</taxon>
        <taxon>Papilionoidea</taxon>
        <taxon>Nymphalidae</taxon>
        <taxon>Satyrinae</taxon>
        <taxon>Satyrini</taxon>
        <taxon>Parargina</taxon>
        <taxon>Pararge</taxon>
    </lineage>
</organism>
<name>A0A8S4R4N5_9NEOP</name>
<gene>
    <name evidence="1" type="primary">jg2340</name>
    <name evidence="1" type="ORF">PAEG_LOCUS10151</name>
</gene>
<proteinExistence type="predicted"/>
<reference evidence="1" key="1">
    <citation type="submission" date="2022-03" db="EMBL/GenBank/DDBJ databases">
        <authorList>
            <person name="Lindestad O."/>
        </authorList>
    </citation>
    <scope>NUCLEOTIDE SEQUENCE</scope>
</reference>
<dbReference type="EMBL" id="CAKXAJ010024852">
    <property type="protein sequence ID" value="CAH2231682.1"/>
    <property type="molecule type" value="Genomic_DNA"/>
</dbReference>